<feature type="domain" description="STAS" evidence="3">
    <location>
        <begin position="16"/>
        <end position="112"/>
    </location>
</feature>
<dbReference type="Proteomes" id="UP000053271">
    <property type="component" value="Unassembled WGS sequence"/>
</dbReference>
<comment type="similarity">
    <text evidence="1 2">Belongs to the anti-sigma-factor antagonist family.</text>
</comment>
<sequence length="112" mass="11782">MSPLKIVTRDATTGPVLEVVGDLDFAHAPALRERISTLVVPPGRRLVLDLGGLEFCDSSGITALIAAHSHAQAARAEVVLASVPANTLRILQMVGLDQVFTVQPDSDAATRT</sequence>
<reference evidence="4 5" key="1">
    <citation type="submission" date="2015-10" db="EMBL/GenBank/DDBJ databases">
        <title>Draft genome sequence of Streptomyces longwoodensis DSM 41677, type strain for the species Streptomyces longwoodensis.</title>
        <authorList>
            <person name="Ruckert C."/>
            <person name="Winkler A."/>
            <person name="Kalinowski J."/>
            <person name="Kampfer P."/>
            <person name="Glaeser S."/>
        </authorList>
    </citation>
    <scope>NUCLEOTIDE SEQUENCE [LARGE SCALE GENOMIC DNA]</scope>
    <source>
        <strain evidence="4 5">DSM 41677</strain>
    </source>
</reference>
<evidence type="ECO:0000259" key="3">
    <source>
        <dbReference type="PROSITE" id="PS50801"/>
    </source>
</evidence>
<evidence type="ECO:0000256" key="1">
    <source>
        <dbReference type="ARBA" id="ARBA00009013"/>
    </source>
</evidence>
<dbReference type="PANTHER" id="PTHR33495">
    <property type="entry name" value="ANTI-SIGMA FACTOR ANTAGONIST TM_1081-RELATED-RELATED"/>
    <property type="match status" value="1"/>
</dbReference>
<name>A0A101R3I8_9ACTN</name>
<keyword evidence="5" id="KW-1185">Reference proteome</keyword>
<dbReference type="GO" id="GO:0043856">
    <property type="term" value="F:anti-sigma factor antagonist activity"/>
    <property type="evidence" value="ECO:0007669"/>
    <property type="project" value="InterPro"/>
</dbReference>
<accession>A0A101R3I8</accession>
<dbReference type="InterPro" id="IPR036513">
    <property type="entry name" value="STAS_dom_sf"/>
</dbReference>
<evidence type="ECO:0000313" key="4">
    <source>
        <dbReference type="EMBL" id="KUN41017.1"/>
    </source>
</evidence>
<evidence type="ECO:0000256" key="2">
    <source>
        <dbReference type="RuleBase" id="RU003749"/>
    </source>
</evidence>
<comment type="caution">
    <text evidence="4">The sequence shown here is derived from an EMBL/GenBank/DDBJ whole genome shotgun (WGS) entry which is preliminary data.</text>
</comment>
<organism evidence="4 5">
    <name type="scientific">Streptomyces longwoodensis</name>
    <dbReference type="NCBI Taxonomy" id="68231"/>
    <lineage>
        <taxon>Bacteria</taxon>
        <taxon>Bacillati</taxon>
        <taxon>Actinomycetota</taxon>
        <taxon>Actinomycetes</taxon>
        <taxon>Kitasatosporales</taxon>
        <taxon>Streptomycetaceae</taxon>
        <taxon>Streptomyces</taxon>
    </lineage>
</organism>
<evidence type="ECO:0000313" key="5">
    <source>
        <dbReference type="Proteomes" id="UP000053271"/>
    </source>
</evidence>
<dbReference type="CDD" id="cd07043">
    <property type="entry name" value="STAS_anti-anti-sigma_factors"/>
    <property type="match status" value="1"/>
</dbReference>
<dbReference type="AlphaFoldDB" id="A0A101R3I8"/>
<dbReference type="RefSeq" id="WP_067228449.1">
    <property type="nucleotide sequence ID" value="NZ_KQ948549.1"/>
</dbReference>
<dbReference type="PANTHER" id="PTHR33495:SF2">
    <property type="entry name" value="ANTI-SIGMA FACTOR ANTAGONIST TM_1081-RELATED"/>
    <property type="match status" value="1"/>
</dbReference>
<gene>
    <name evidence="4" type="ORF">AQJ30_03770</name>
</gene>
<proteinExistence type="inferred from homology"/>
<dbReference type="Pfam" id="PF01740">
    <property type="entry name" value="STAS"/>
    <property type="match status" value="1"/>
</dbReference>
<dbReference type="Gene3D" id="3.30.750.24">
    <property type="entry name" value="STAS domain"/>
    <property type="match status" value="1"/>
</dbReference>
<dbReference type="STRING" id="68231.AQJ30_03770"/>
<protein>
    <recommendedName>
        <fullName evidence="2">Anti-sigma factor antagonist</fullName>
    </recommendedName>
</protein>
<dbReference type="NCBIfam" id="TIGR00377">
    <property type="entry name" value="ant_ant_sig"/>
    <property type="match status" value="1"/>
</dbReference>
<dbReference type="InterPro" id="IPR003658">
    <property type="entry name" value="Anti-sigma_ant"/>
</dbReference>
<dbReference type="SUPFAM" id="SSF52091">
    <property type="entry name" value="SpoIIaa-like"/>
    <property type="match status" value="1"/>
</dbReference>
<dbReference type="InterPro" id="IPR002645">
    <property type="entry name" value="STAS_dom"/>
</dbReference>
<dbReference type="EMBL" id="LMWS01000005">
    <property type="protein sequence ID" value="KUN41017.1"/>
    <property type="molecule type" value="Genomic_DNA"/>
</dbReference>
<dbReference type="GeneID" id="91423743"/>
<dbReference type="PROSITE" id="PS50801">
    <property type="entry name" value="STAS"/>
    <property type="match status" value="1"/>
</dbReference>